<evidence type="ECO:0000313" key="1">
    <source>
        <dbReference type="EMBL" id="HIZ89147.1"/>
    </source>
</evidence>
<proteinExistence type="predicted"/>
<dbReference type="Proteomes" id="UP000824176">
    <property type="component" value="Unassembled WGS sequence"/>
</dbReference>
<accession>A0A9D2GTL8</accession>
<evidence type="ECO:0000313" key="2">
    <source>
        <dbReference type="Proteomes" id="UP000824176"/>
    </source>
</evidence>
<reference evidence="1" key="2">
    <citation type="submission" date="2021-04" db="EMBL/GenBank/DDBJ databases">
        <authorList>
            <person name="Gilroy R."/>
        </authorList>
    </citation>
    <scope>NUCLEOTIDE SEQUENCE</scope>
    <source>
        <strain evidence="1">ChiW4-1371</strain>
    </source>
</reference>
<sequence length="130" mass="14440">MAIIIKQKEIAKNVKADVYVKIDSVRAGMGEDGKITCSCGEWIGSESRAAGELEYKANVPYHIPDENIISNGGTLIDAVYPAFKKFFESQGYEVVDDLNNYSQYFVAQAEKELQKFMAEQTAGDVQNEES</sequence>
<dbReference type="AlphaFoldDB" id="A0A9D2GTL8"/>
<organism evidence="1 2">
    <name type="scientific">Candidatus Mucispirillum faecigallinarum</name>
    <dbReference type="NCBI Taxonomy" id="2838699"/>
    <lineage>
        <taxon>Bacteria</taxon>
        <taxon>Pseudomonadati</taxon>
        <taxon>Deferribacterota</taxon>
        <taxon>Deferribacteres</taxon>
        <taxon>Deferribacterales</taxon>
        <taxon>Mucispirillaceae</taxon>
        <taxon>Mucispirillum</taxon>
    </lineage>
</organism>
<name>A0A9D2GTL8_9BACT</name>
<dbReference type="EMBL" id="DXAQ01000068">
    <property type="protein sequence ID" value="HIZ89147.1"/>
    <property type="molecule type" value="Genomic_DNA"/>
</dbReference>
<reference evidence="1" key="1">
    <citation type="journal article" date="2021" name="PeerJ">
        <title>Extensive microbial diversity within the chicken gut microbiome revealed by metagenomics and culture.</title>
        <authorList>
            <person name="Gilroy R."/>
            <person name="Ravi A."/>
            <person name="Getino M."/>
            <person name="Pursley I."/>
            <person name="Horton D.L."/>
            <person name="Alikhan N.F."/>
            <person name="Baker D."/>
            <person name="Gharbi K."/>
            <person name="Hall N."/>
            <person name="Watson M."/>
            <person name="Adriaenssens E.M."/>
            <person name="Foster-Nyarko E."/>
            <person name="Jarju S."/>
            <person name="Secka A."/>
            <person name="Antonio M."/>
            <person name="Oren A."/>
            <person name="Chaudhuri R.R."/>
            <person name="La Ragione R."/>
            <person name="Hildebrand F."/>
            <person name="Pallen M.J."/>
        </authorList>
    </citation>
    <scope>NUCLEOTIDE SEQUENCE</scope>
    <source>
        <strain evidence="1">ChiW4-1371</strain>
    </source>
</reference>
<protein>
    <submittedName>
        <fullName evidence="1">Uncharacterized protein</fullName>
    </submittedName>
</protein>
<comment type="caution">
    <text evidence="1">The sequence shown here is derived from an EMBL/GenBank/DDBJ whole genome shotgun (WGS) entry which is preliminary data.</text>
</comment>
<gene>
    <name evidence="1" type="ORF">H9804_04320</name>
</gene>